<comment type="caution">
    <text evidence="1">The sequence shown here is derived from an EMBL/GenBank/DDBJ whole genome shotgun (WGS) entry which is preliminary data.</text>
</comment>
<gene>
    <name evidence="1" type="ORF">NKR23_g9478</name>
</gene>
<keyword evidence="2" id="KW-1185">Reference proteome</keyword>
<dbReference type="InterPro" id="IPR032675">
    <property type="entry name" value="LRR_dom_sf"/>
</dbReference>
<protein>
    <submittedName>
        <fullName evidence="1">Uncharacterized protein</fullName>
    </submittedName>
</protein>
<evidence type="ECO:0000313" key="1">
    <source>
        <dbReference type="EMBL" id="KAJ9136937.1"/>
    </source>
</evidence>
<dbReference type="Gene3D" id="3.80.10.10">
    <property type="entry name" value="Ribonuclease Inhibitor"/>
    <property type="match status" value="1"/>
</dbReference>
<dbReference type="SUPFAM" id="SSF52047">
    <property type="entry name" value="RNI-like"/>
    <property type="match status" value="1"/>
</dbReference>
<proteinExistence type="predicted"/>
<dbReference type="EMBL" id="JANBVO010000037">
    <property type="protein sequence ID" value="KAJ9136937.1"/>
    <property type="molecule type" value="Genomic_DNA"/>
</dbReference>
<reference evidence="1" key="1">
    <citation type="submission" date="2022-07" db="EMBL/GenBank/DDBJ databases">
        <title>Fungi with potential for degradation of polypropylene.</title>
        <authorList>
            <person name="Gostincar C."/>
        </authorList>
    </citation>
    <scope>NUCLEOTIDE SEQUENCE</scope>
    <source>
        <strain evidence="1">EXF-13308</strain>
    </source>
</reference>
<evidence type="ECO:0000313" key="2">
    <source>
        <dbReference type="Proteomes" id="UP001174694"/>
    </source>
</evidence>
<dbReference type="AlphaFoldDB" id="A0AA38RCG5"/>
<dbReference type="Proteomes" id="UP001174694">
    <property type="component" value="Unassembled WGS sequence"/>
</dbReference>
<accession>A0AA38RCG5</accession>
<name>A0AA38RCG5_9PEZI</name>
<organism evidence="1 2">
    <name type="scientific">Pleurostoma richardsiae</name>
    <dbReference type="NCBI Taxonomy" id="41990"/>
    <lineage>
        <taxon>Eukaryota</taxon>
        <taxon>Fungi</taxon>
        <taxon>Dikarya</taxon>
        <taxon>Ascomycota</taxon>
        <taxon>Pezizomycotina</taxon>
        <taxon>Sordariomycetes</taxon>
        <taxon>Sordariomycetidae</taxon>
        <taxon>Calosphaeriales</taxon>
        <taxon>Pleurostomataceae</taxon>
        <taxon>Pleurostoma</taxon>
    </lineage>
</organism>
<sequence length="351" mass="40330">MIGGRWNKTVRQDYGDLQLFEGSDNTAVLHSIQTFIFKACKHEIYHYQIPAVLLGLWQSMPRLEEIALLMSCCSSPLITSTLRSCLEYSPVSLPNLKVLWLGNFLDAKVRLSGLEVMTPNLEVVRLPGQFFLSSADLYRAFAELPSLKWFIMDKSAENPCDRDPFASSAWSAEDTQDFGDIISNVRQLIIRGNFDLGDYLETPLTPEIAEHFAELPNLEELHITDEMLIYMDDLSRNFHLAIDSDDESEDYYDHEEEYDKMMEEVLDLVWPATFRKCRTEVADIFFEKCPKLRRLAICNSHCGTGIVFEAERDEDGQVIDVQAVSDDITKGQIQWDHEGWPLVTRLQLRNL</sequence>